<evidence type="ECO:0000259" key="1">
    <source>
        <dbReference type="Pfam" id="PF03364"/>
    </source>
</evidence>
<dbReference type="HOGENOM" id="CLU_112936_1_1_2"/>
<dbReference type="GeneID" id="26009460"/>
<dbReference type="InterPro" id="IPR023393">
    <property type="entry name" value="START-like_dom_sf"/>
</dbReference>
<accession>A0A0F7P8P9</accession>
<feature type="domain" description="Coenzyme Q-binding protein COQ10 START" evidence="1">
    <location>
        <begin position="10"/>
        <end position="140"/>
    </location>
</feature>
<sequence>MPTYYRSTVVDAPLDDVWAFHADVDGLRALTPSWSGLEIESVTGPDGERDPETLEVGTDIEMRVRPLGLLPGPAWTSRITRRERTEGEAVFRDTMIGGPLETWEHAHRFRALDGRTLISDRLDFALPPAYEGATPAVRAGLAALFAYRHHRTRTLLADQGRVSATVSAK</sequence>
<dbReference type="CDD" id="cd07820">
    <property type="entry name" value="SRPBCC_3"/>
    <property type="match status" value="1"/>
</dbReference>
<dbReference type="SUPFAM" id="SSF55961">
    <property type="entry name" value="Bet v1-like"/>
    <property type="match status" value="1"/>
</dbReference>
<keyword evidence="5" id="KW-1185">Reference proteome</keyword>
<reference evidence="4" key="2">
    <citation type="submission" date="2015-05" db="EMBL/GenBank/DDBJ databases">
        <title>Complete genome sequence of Halanaeroarchaeum sulfurireducens type strain M27-SA2, a sulfate-reducer haloarchaeon from marine anoxic lake Medee.</title>
        <authorList>
            <person name="Messina E."/>
            <person name="Kublanov I.V."/>
            <person name="Toshchakov S."/>
            <person name="Arcadi E."/>
            <person name="La Spada G."/>
            <person name="La Cono V."/>
            <person name="Yakimov M.M."/>
        </authorList>
    </citation>
    <scope>NUCLEOTIDE SEQUENCE [LARGE SCALE GENOMIC DNA]</scope>
    <source>
        <strain evidence="4">M27-SA2</strain>
    </source>
</reference>
<dbReference type="EMBL" id="CP008874">
    <property type="protein sequence ID" value="AKH96600.1"/>
    <property type="molecule type" value="Genomic_DNA"/>
</dbReference>
<dbReference type="Proteomes" id="UP000069906">
    <property type="component" value="Chromosome"/>
</dbReference>
<dbReference type="KEGG" id="hsu:HLASF_0086"/>
<name>A0A0F7P8P9_9EURY</name>
<dbReference type="AlphaFoldDB" id="A0A0F7P8P9"/>
<dbReference type="Proteomes" id="UP000060390">
    <property type="component" value="Chromosome"/>
</dbReference>
<dbReference type="Gene3D" id="3.30.530.20">
    <property type="match status" value="1"/>
</dbReference>
<evidence type="ECO:0000313" key="2">
    <source>
        <dbReference type="EMBL" id="AKH96600.1"/>
    </source>
</evidence>
<evidence type="ECO:0000313" key="5">
    <source>
        <dbReference type="Proteomes" id="UP000069906"/>
    </source>
</evidence>
<dbReference type="EMBL" id="CP011564">
    <property type="protein sequence ID" value="ALG81002.1"/>
    <property type="molecule type" value="Genomic_DNA"/>
</dbReference>
<dbReference type="InterPro" id="IPR005031">
    <property type="entry name" value="COQ10_START"/>
</dbReference>
<dbReference type="OrthoDB" id="10357at2157"/>
<gene>
    <name evidence="3" type="ORF">HLASA_0086</name>
    <name evidence="2" type="ORF">HLASF_0086</name>
</gene>
<reference evidence="3 4" key="3">
    <citation type="journal article" date="2016" name="Stand. Genomic Sci.">
        <title>Complete genome sequence of 'Halanaeroarchaeum sulfurireducens' M27-SA2, a sulfur-reducing and acetate-oxidizing haloarchaeon from the deep-sea hypersaline anoxic lake Medee.</title>
        <authorList>
            <person name="Messina E."/>
            <person name="Sorokin D.Y."/>
            <person name="Kublanov I.V."/>
            <person name="Toshchakov S."/>
            <person name="Lopatina A."/>
            <person name="Arcadi E."/>
            <person name="Smedile F."/>
            <person name="La Spada G."/>
            <person name="La Cono V."/>
            <person name="Yakimov M.M."/>
        </authorList>
    </citation>
    <scope>NUCLEOTIDE SEQUENCE [LARGE SCALE GENOMIC DNA]</scope>
    <source>
        <strain evidence="3 4">M27-SA2</strain>
    </source>
</reference>
<organism evidence="2 5">
    <name type="scientific">Halanaeroarchaeum sulfurireducens</name>
    <dbReference type="NCBI Taxonomy" id="1604004"/>
    <lineage>
        <taxon>Archaea</taxon>
        <taxon>Methanobacteriati</taxon>
        <taxon>Methanobacteriota</taxon>
        <taxon>Stenosarchaea group</taxon>
        <taxon>Halobacteria</taxon>
        <taxon>Halobacteriales</taxon>
        <taxon>Halobacteriaceae</taxon>
        <taxon>Halanaeroarchaeum</taxon>
    </lineage>
</organism>
<evidence type="ECO:0000313" key="4">
    <source>
        <dbReference type="Proteomes" id="UP000060390"/>
    </source>
</evidence>
<protein>
    <submittedName>
        <fullName evidence="2">Cyclase/dehydrase</fullName>
    </submittedName>
</protein>
<dbReference type="KEGG" id="hsf:HLASA_0086"/>
<proteinExistence type="predicted"/>
<reference evidence="2 5" key="1">
    <citation type="journal article" date="2015" name="ISME J.">
        <title>Elemental sulfur and acetate can support life of a novel strictly anaerobic haloarchaeon.</title>
        <authorList>
            <person name="Sorokin D.Y."/>
            <person name="Kublanov I.V."/>
            <person name="Gavrilov S.N."/>
            <person name="Rojo D."/>
            <person name="Roman P."/>
            <person name="Golyshin P.N."/>
            <person name="Slepak V.Z."/>
            <person name="Smedile F."/>
            <person name="Ferrer M."/>
            <person name="Messina E."/>
            <person name="La Cono V."/>
            <person name="Yakimov M.M."/>
        </authorList>
    </citation>
    <scope>NUCLEOTIDE SEQUENCE [LARGE SCALE GENOMIC DNA]</scope>
    <source>
        <strain evidence="2 5">HSR2</strain>
    </source>
</reference>
<dbReference type="Pfam" id="PF03364">
    <property type="entry name" value="Polyketide_cyc"/>
    <property type="match status" value="1"/>
</dbReference>
<evidence type="ECO:0000313" key="3">
    <source>
        <dbReference type="EMBL" id="ALG81002.1"/>
    </source>
</evidence>
<dbReference type="RefSeq" id="WP_050047450.1">
    <property type="nucleotide sequence ID" value="NZ_CP008874.1"/>
</dbReference>